<evidence type="ECO:0000313" key="13">
    <source>
        <dbReference type="EMBL" id="HGW93137.1"/>
    </source>
</evidence>
<dbReference type="InterPro" id="IPR029016">
    <property type="entry name" value="GAF-like_dom_sf"/>
</dbReference>
<dbReference type="SMART" id="SM00388">
    <property type="entry name" value="HisKA"/>
    <property type="match status" value="1"/>
</dbReference>
<comment type="catalytic activity">
    <reaction evidence="1">
        <text>ATP + protein L-histidine = ADP + protein N-phospho-L-histidine.</text>
        <dbReference type="EC" id="2.7.13.3"/>
    </reaction>
</comment>
<proteinExistence type="inferred from homology"/>
<dbReference type="InterPro" id="IPR004358">
    <property type="entry name" value="Sig_transdc_His_kin-like_C"/>
</dbReference>
<feature type="domain" description="Phytochrome chromophore attachment site" evidence="10">
    <location>
        <begin position="178"/>
        <end position="315"/>
    </location>
</feature>
<dbReference type="InterPro" id="IPR011006">
    <property type="entry name" value="CheY-like_superfamily"/>
</dbReference>
<comment type="caution">
    <text evidence="13">The sequence shown here is derived from an EMBL/GenBank/DDBJ whole genome shotgun (WGS) entry which is preliminary data.</text>
</comment>
<dbReference type="SUPFAM" id="SSF55874">
    <property type="entry name" value="ATPase domain of HSP90 chaperone/DNA topoisomerase II/histidine kinase"/>
    <property type="match status" value="1"/>
</dbReference>
<dbReference type="InterPro" id="IPR003661">
    <property type="entry name" value="HisK_dim/P_dom"/>
</dbReference>
<evidence type="ECO:0000256" key="7">
    <source>
        <dbReference type="ARBA" id="ARBA00023012"/>
    </source>
</evidence>
<sequence>MSNDTTEKGTILVVDDTPTNLEVLFDFLSNAGFKVLFAEDGESALEKAKYALPNLILLDILMPGIDGFETCRRLKESESTKSIPVIFLTALTDTINKVKGFSLGAVDFITKPLQYEEVLARVETHLRIQALTKQLQTQNRHLEREIKERKQAQEDLQRQNQRSQLFAEVTLKIRQSLQIDEILQTTVNEVQRILQADRVLIYRLWSDGTGSGVAEAVQPGLPQVMGYTFPEEVFPEEVKRQYHQGRMRKLEDVAQDNRISSCLVEFLHQFRVRAKLVVPLLSQKELWGLLIAHQCSSPRQWTAFETELLQQLADQIGIALTQAQLLEQETLQRNELARSNAELQQFAYIASHDLQEPLRMVTSYLQLLERRYKNKLDADANEFIQYAVDGAVRMRTLINDLLTYSRIGTRGRPFELASSHEAIAHAIANLKVAIEESGATVTYEDLPNLQADPIQLIQLFQNLISNAIKFHRELPPQVWIKAIHQDDAWLFSVQDNGIGIDSQYAERIFVIFQRLNNRIDYPGTGIGLAVCKKIVERHGGRIWVQSELGEGATFYFTIPDRGENRL</sequence>
<dbReference type="AlphaFoldDB" id="A0A832H2H2"/>
<dbReference type="InterPro" id="IPR003018">
    <property type="entry name" value="GAF"/>
</dbReference>
<evidence type="ECO:0000256" key="4">
    <source>
        <dbReference type="ARBA" id="ARBA00022553"/>
    </source>
</evidence>
<reference evidence="13" key="1">
    <citation type="journal article" date="2020" name="mSystems">
        <title>Genome- and Community-Level Interaction Insights into Carbon Utilization and Element Cycling Functions of Hydrothermarchaeota in Hydrothermal Sediment.</title>
        <authorList>
            <person name="Zhou Z."/>
            <person name="Liu Y."/>
            <person name="Xu W."/>
            <person name="Pan J."/>
            <person name="Luo Z.H."/>
            <person name="Li M."/>
        </authorList>
    </citation>
    <scope>NUCLEOTIDE SEQUENCE [LARGE SCALE GENOMIC DNA]</scope>
    <source>
        <strain evidence="13">SpSt-402</strain>
    </source>
</reference>
<dbReference type="SUPFAM" id="SSF47384">
    <property type="entry name" value="Homodimeric domain of signal transducing histidine kinase"/>
    <property type="match status" value="1"/>
</dbReference>
<feature type="coiled-coil region" evidence="9">
    <location>
        <begin position="128"/>
        <end position="162"/>
    </location>
</feature>
<evidence type="ECO:0000259" key="12">
    <source>
        <dbReference type="PROSITE" id="PS50110"/>
    </source>
</evidence>
<keyword evidence="5" id="KW-0808">Transferase</keyword>
<dbReference type="Gene3D" id="3.40.50.2300">
    <property type="match status" value="1"/>
</dbReference>
<organism evidence="13">
    <name type="scientific">Oscillatoriales cyanobacterium SpSt-402</name>
    <dbReference type="NCBI Taxonomy" id="2282168"/>
    <lineage>
        <taxon>Bacteria</taxon>
        <taxon>Bacillati</taxon>
        <taxon>Cyanobacteriota</taxon>
        <taxon>Cyanophyceae</taxon>
        <taxon>Oscillatoriophycideae</taxon>
        <taxon>Oscillatoriales</taxon>
    </lineage>
</organism>
<dbReference type="InterPro" id="IPR016132">
    <property type="entry name" value="Phyto_chromo_attachment"/>
</dbReference>
<dbReference type="SUPFAM" id="SSF55781">
    <property type="entry name" value="GAF domain-like"/>
    <property type="match status" value="1"/>
</dbReference>
<keyword evidence="9" id="KW-0175">Coiled coil</keyword>
<dbReference type="Pfam" id="PF00072">
    <property type="entry name" value="Response_reg"/>
    <property type="match status" value="1"/>
</dbReference>
<feature type="domain" description="Response regulatory" evidence="12">
    <location>
        <begin position="10"/>
        <end position="126"/>
    </location>
</feature>
<evidence type="ECO:0000256" key="8">
    <source>
        <dbReference type="PROSITE-ProRule" id="PRU00169"/>
    </source>
</evidence>
<dbReference type="InterPro" id="IPR052162">
    <property type="entry name" value="Sensor_kinase/Photoreceptor"/>
</dbReference>
<dbReference type="Pfam" id="PF02518">
    <property type="entry name" value="HATPase_c"/>
    <property type="match status" value="1"/>
</dbReference>
<evidence type="ECO:0000256" key="5">
    <source>
        <dbReference type="ARBA" id="ARBA00022679"/>
    </source>
</evidence>
<dbReference type="InterPro" id="IPR005467">
    <property type="entry name" value="His_kinase_dom"/>
</dbReference>
<accession>A0A832H2H2</accession>
<dbReference type="InterPro" id="IPR001789">
    <property type="entry name" value="Sig_transdc_resp-reg_receiver"/>
</dbReference>
<keyword evidence="6" id="KW-0418">Kinase</keyword>
<evidence type="ECO:0000256" key="1">
    <source>
        <dbReference type="ARBA" id="ARBA00000085"/>
    </source>
</evidence>
<dbReference type="SMART" id="SM00387">
    <property type="entry name" value="HATPase_c"/>
    <property type="match status" value="1"/>
</dbReference>
<evidence type="ECO:0000256" key="2">
    <source>
        <dbReference type="ARBA" id="ARBA00006402"/>
    </source>
</evidence>
<keyword evidence="4 8" id="KW-0597">Phosphoprotein</keyword>
<dbReference type="Gene3D" id="1.10.287.130">
    <property type="match status" value="1"/>
</dbReference>
<dbReference type="PRINTS" id="PR00344">
    <property type="entry name" value="BCTRLSENSOR"/>
</dbReference>
<dbReference type="EMBL" id="DSRD01000163">
    <property type="protein sequence ID" value="HGW93137.1"/>
    <property type="molecule type" value="Genomic_DNA"/>
</dbReference>
<dbReference type="PANTHER" id="PTHR43304:SF1">
    <property type="entry name" value="PAC DOMAIN-CONTAINING PROTEIN"/>
    <property type="match status" value="1"/>
</dbReference>
<dbReference type="Gene3D" id="3.30.450.40">
    <property type="match status" value="2"/>
</dbReference>
<dbReference type="EC" id="2.7.13.3" evidence="3"/>
<dbReference type="PROSITE" id="PS50046">
    <property type="entry name" value="PHYTOCHROME_2"/>
    <property type="match status" value="1"/>
</dbReference>
<keyword evidence="7" id="KW-0902">Two-component regulatory system</keyword>
<dbReference type="InterPro" id="IPR003594">
    <property type="entry name" value="HATPase_dom"/>
</dbReference>
<evidence type="ECO:0000256" key="9">
    <source>
        <dbReference type="SAM" id="Coils"/>
    </source>
</evidence>
<dbReference type="SUPFAM" id="SSF52172">
    <property type="entry name" value="CheY-like"/>
    <property type="match status" value="1"/>
</dbReference>
<dbReference type="FunFam" id="3.30.565.10:FF:000006">
    <property type="entry name" value="Sensor histidine kinase WalK"/>
    <property type="match status" value="1"/>
</dbReference>
<dbReference type="PROSITE" id="PS50109">
    <property type="entry name" value="HIS_KIN"/>
    <property type="match status" value="1"/>
</dbReference>
<dbReference type="CDD" id="cd00082">
    <property type="entry name" value="HisKA"/>
    <property type="match status" value="1"/>
</dbReference>
<dbReference type="PROSITE" id="PS50110">
    <property type="entry name" value="RESPONSE_REGULATORY"/>
    <property type="match status" value="1"/>
</dbReference>
<dbReference type="SMART" id="SM00065">
    <property type="entry name" value="GAF"/>
    <property type="match status" value="1"/>
</dbReference>
<gene>
    <name evidence="13" type="ORF">ENR47_02460</name>
</gene>
<evidence type="ECO:0000259" key="11">
    <source>
        <dbReference type="PROSITE" id="PS50109"/>
    </source>
</evidence>
<dbReference type="Pfam" id="PF01590">
    <property type="entry name" value="GAF"/>
    <property type="match status" value="1"/>
</dbReference>
<dbReference type="GO" id="GO:0000155">
    <property type="term" value="F:phosphorelay sensor kinase activity"/>
    <property type="evidence" value="ECO:0007669"/>
    <property type="project" value="InterPro"/>
</dbReference>
<feature type="domain" description="Histidine kinase" evidence="11">
    <location>
        <begin position="349"/>
        <end position="562"/>
    </location>
</feature>
<dbReference type="Pfam" id="PF00512">
    <property type="entry name" value="HisKA"/>
    <property type="match status" value="1"/>
</dbReference>
<feature type="modified residue" description="4-aspartylphosphate" evidence="8">
    <location>
        <position position="59"/>
    </location>
</feature>
<dbReference type="InterPro" id="IPR036097">
    <property type="entry name" value="HisK_dim/P_sf"/>
</dbReference>
<name>A0A832H2H2_9CYAN</name>
<evidence type="ECO:0000256" key="3">
    <source>
        <dbReference type="ARBA" id="ARBA00012438"/>
    </source>
</evidence>
<dbReference type="PANTHER" id="PTHR43304">
    <property type="entry name" value="PHYTOCHROME-LIKE PROTEIN CPH1"/>
    <property type="match status" value="1"/>
</dbReference>
<evidence type="ECO:0000256" key="6">
    <source>
        <dbReference type="ARBA" id="ARBA00022777"/>
    </source>
</evidence>
<evidence type="ECO:0000259" key="10">
    <source>
        <dbReference type="PROSITE" id="PS50046"/>
    </source>
</evidence>
<dbReference type="SMART" id="SM00448">
    <property type="entry name" value="REC"/>
    <property type="match status" value="1"/>
</dbReference>
<dbReference type="CDD" id="cd19920">
    <property type="entry name" value="REC_PA4781-like"/>
    <property type="match status" value="1"/>
</dbReference>
<dbReference type="InterPro" id="IPR036890">
    <property type="entry name" value="HATPase_C_sf"/>
</dbReference>
<comment type="similarity">
    <text evidence="2">In the N-terminal section; belongs to the phytochrome family.</text>
</comment>
<dbReference type="Gene3D" id="3.30.565.10">
    <property type="entry name" value="Histidine kinase-like ATPase, C-terminal domain"/>
    <property type="match status" value="1"/>
</dbReference>
<protein>
    <recommendedName>
        <fullName evidence="3">histidine kinase</fullName>
        <ecNumber evidence="3">2.7.13.3</ecNumber>
    </recommendedName>
</protein>